<keyword evidence="7" id="KW-1185">Reference proteome</keyword>
<reference evidence="6 7" key="1">
    <citation type="submission" date="2021-03" db="EMBL/GenBank/DDBJ databases">
        <title>Sequencing the genomes of 1000 actinobacteria strains.</title>
        <authorList>
            <person name="Klenk H.-P."/>
        </authorList>
    </citation>
    <scope>NUCLEOTIDE SEQUENCE [LARGE SCALE GENOMIC DNA]</scope>
    <source>
        <strain evidence="6 7">DSM 15797</strain>
    </source>
</reference>
<protein>
    <submittedName>
        <fullName evidence="6">DNA-binding transcriptional LysR family regulator</fullName>
    </submittedName>
</protein>
<dbReference type="SUPFAM" id="SSF53850">
    <property type="entry name" value="Periplasmic binding protein-like II"/>
    <property type="match status" value="1"/>
</dbReference>
<evidence type="ECO:0000256" key="1">
    <source>
        <dbReference type="ARBA" id="ARBA00009437"/>
    </source>
</evidence>
<dbReference type="PRINTS" id="PR00039">
    <property type="entry name" value="HTHLYSR"/>
</dbReference>
<name>A0ABS4XGV1_9MICC</name>
<dbReference type="Gene3D" id="3.40.190.10">
    <property type="entry name" value="Periplasmic binding protein-like II"/>
    <property type="match status" value="2"/>
</dbReference>
<accession>A0ABS4XGV1</accession>
<dbReference type="PROSITE" id="PS50931">
    <property type="entry name" value="HTH_LYSR"/>
    <property type="match status" value="1"/>
</dbReference>
<evidence type="ECO:0000313" key="6">
    <source>
        <dbReference type="EMBL" id="MBP2387697.1"/>
    </source>
</evidence>
<dbReference type="Pfam" id="PF00126">
    <property type="entry name" value="HTH_1"/>
    <property type="match status" value="1"/>
</dbReference>
<sequence length="309" mass="34172">MLDDATIVQLEYFRTVVRLGSLTRAAEALSVTQPTLSTAIARLERQYRIQLLARIPRKGVEPTLAGLRLLTALEPLLDSVGRLGSIARGTDDPLQGELSIGVYSPLAPFYAPTILLEAARLMPGVTLTLTEGDLDELPEALRRRQLDVALLYADELTPEFGIATLRTIAPHVVVAEDHRLVQAGRTSVSLHELANEPAAFLSSPHTFNRYMSFFRALNITPNIKYTSTSYEVIRSYVASGLGYSLLHHEHLTHKTHCGRRLVPLRIEEDVADSQLCAVTPTRDQPPARTARLIEVIDNVVQQFAARAPR</sequence>
<dbReference type="InterPro" id="IPR005119">
    <property type="entry name" value="LysR_subst-bd"/>
</dbReference>
<dbReference type="RefSeq" id="WP_210000125.1">
    <property type="nucleotide sequence ID" value="NZ_BAAAJY010000001.1"/>
</dbReference>
<evidence type="ECO:0000256" key="2">
    <source>
        <dbReference type="ARBA" id="ARBA00023015"/>
    </source>
</evidence>
<evidence type="ECO:0000256" key="3">
    <source>
        <dbReference type="ARBA" id="ARBA00023125"/>
    </source>
</evidence>
<dbReference type="Gene3D" id="1.10.10.10">
    <property type="entry name" value="Winged helix-like DNA-binding domain superfamily/Winged helix DNA-binding domain"/>
    <property type="match status" value="1"/>
</dbReference>
<dbReference type="Pfam" id="PF03466">
    <property type="entry name" value="LysR_substrate"/>
    <property type="match status" value="1"/>
</dbReference>
<keyword evidence="4" id="KW-0804">Transcription</keyword>
<comment type="similarity">
    <text evidence="1">Belongs to the LysR transcriptional regulatory family.</text>
</comment>
<dbReference type="PANTHER" id="PTHR30346">
    <property type="entry name" value="TRANSCRIPTIONAL DUAL REGULATOR HCAR-RELATED"/>
    <property type="match status" value="1"/>
</dbReference>
<feature type="domain" description="HTH lysR-type" evidence="5">
    <location>
        <begin position="9"/>
        <end position="63"/>
    </location>
</feature>
<organism evidence="6 7">
    <name type="scientific">Paeniglutamicibacter kerguelensis</name>
    <dbReference type="NCBI Taxonomy" id="254788"/>
    <lineage>
        <taxon>Bacteria</taxon>
        <taxon>Bacillati</taxon>
        <taxon>Actinomycetota</taxon>
        <taxon>Actinomycetes</taxon>
        <taxon>Micrococcales</taxon>
        <taxon>Micrococcaceae</taxon>
        <taxon>Paeniglutamicibacter</taxon>
    </lineage>
</organism>
<dbReference type="EMBL" id="JAGIOF010000001">
    <property type="protein sequence ID" value="MBP2387697.1"/>
    <property type="molecule type" value="Genomic_DNA"/>
</dbReference>
<evidence type="ECO:0000259" key="5">
    <source>
        <dbReference type="PROSITE" id="PS50931"/>
    </source>
</evidence>
<evidence type="ECO:0000256" key="4">
    <source>
        <dbReference type="ARBA" id="ARBA00023163"/>
    </source>
</evidence>
<proteinExistence type="inferred from homology"/>
<dbReference type="SUPFAM" id="SSF46785">
    <property type="entry name" value="Winged helix' DNA-binding domain"/>
    <property type="match status" value="1"/>
</dbReference>
<dbReference type="PANTHER" id="PTHR30346:SF0">
    <property type="entry name" value="HCA OPERON TRANSCRIPTIONAL ACTIVATOR HCAR"/>
    <property type="match status" value="1"/>
</dbReference>
<keyword evidence="2" id="KW-0805">Transcription regulation</keyword>
<dbReference type="InterPro" id="IPR036388">
    <property type="entry name" value="WH-like_DNA-bd_sf"/>
</dbReference>
<dbReference type="InterPro" id="IPR036390">
    <property type="entry name" value="WH_DNA-bd_sf"/>
</dbReference>
<dbReference type="Proteomes" id="UP001296993">
    <property type="component" value="Unassembled WGS sequence"/>
</dbReference>
<dbReference type="InterPro" id="IPR000847">
    <property type="entry name" value="LysR_HTH_N"/>
</dbReference>
<dbReference type="GO" id="GO:0003677">
    <property type="term" value="F:DNA binding"/>
    <property type="evidence" value="ECO:0007669"/>
    <property type="project" value="UniProtKB-KW"/>
</dbReference>
<keyword evidence="3 6" id="KW-0238">DNA-binding</keyword>
<gene>
    <name evidence="6" type="ORF">JOF47_003208</name>
</gene>
<comment type="caution">
    <text evidence="6">The sequence shown here is derived from an EMBL/GenBank/DDBJ whole genome shotgun (WGS) entry which is preliminary data.</text>
</comment>
<evidence type="ECO:0000313" key="7">
    <source>
        <dbReference type="Proteomes" id="UP001296993"/>
    </source>
</evidence>